<accession>A0A3B0CI83</accession>
<evidence type="ECO:0000256" key="3">
    <source>
        <dbReference type="ARBA" id="ARBA00023125"/>
    </source>
</evidence>
<dbReference type="InterPro" id="IPR005119">
    <property type="entry name" value="LysR_subst-bd"/>
</dbReference>
<dbReference type="PANTHER" id="PTHR30126">
    <property type="entry name" value="HTH-TYPE TRANSCRIPTIONAL REGULATOR"/>
    <property type="match status" value="1"/>
</dbReference>
<dbReference type="PROSITE" id="PS50931">
    <property type="entry name" value="HTH_LYSR"/>
    <property type="match status" value="1"/>
</dbReference>
<dbReference type="FunFam" id="1.10.10.10:FF:000001">
    <property type="entry name" value="LysR family transcriptional regulator"/>
    <property type="match status" value="1"/>
</dbReference>
<dbReference type="Gene3D" id="1.10.10.10">
    <property type="entry name" value="Winged helix-like DNA-binding domain superfamily/Winged helix DNA-binding domain"/>
    <property type="match status" value="1"/>
</dbReference>
<dbReference type="Gene3D" id="3.40.190.10">
    <property type="entry name" value="Periplasmic binding protein-like II"/>
    <property type="match status" value="2"/>
</dbReference>
<dbReference type="InterPro" id="IPR036390">
    <property type="entry name" value="WH_DNA-bd_sf"/>
</dbReference>
<dbReference type="SUPFAM" id="SSF53850">
    <property type="entry name" value="Periplasmic binding protein-like II"/>
    <property type="match status" value="1"/>
</dbReference>
<keyword evidence="7" id="KW-1185">Reference proteome</keyword>
<reference evidence="6 7" key="1">
    <citation type="journal article" date="2007" name="Int. J. Syst. Evol. Microbiol.">
        <title>Paenibacillus ginsengarvi sp. nov., isolated from soil from ginseng cultivation.</title>
        <authorList>
            <person name="Yoon M.H."/>
            <person name="Ten L.N."/>
            <person name="Im W.T."/>
        </authorList>
    </citation>
    <scope>NUCLEOTIDE SEQUENCE [LARGE SCALE GENOMIC DNA]</scope>
    <source>
        <strain evidence="6 7">KCTC 13059</strain>
    </source>
</reference>
<organism evidence="6 7">
    <name type="scientific">Paenibacillus ginsengarvi</name>
    <dbReference type="NCBI Taxonomy" id="400777"/>
    <lineage>
        <taxon>Bacteria</taxon>
        <taxon>Bacillati</taxon>
        <taxon>Bacillota</taxon>
        <taxon>Bacilli</taxon>
        <taxon>Bacillales</taxon>
        <taxon>Paenibacillaceae</taxon>
        <taxon>Paenibacillus</taxon>
    </lineage>
</organism>
<evidence type="ECO:0000313" key="6">
    <source>
        <dbReference type="EMBL" id="RKN85073.1"/>
    </source>
</evidence>
<dbReference type="EMBL" id="RBAH01000006">
    <property type="protein sequence ID" value="RKN85073.1"/>
    <property type="molecule type" value="Genomic_DNA"/>
</dbReference>
<dbReference type="PANTHER" id="PTHR30126:SF40">
    <property type="entry name" value="HTH-TYPE TRANSCRIPTIONAL REGULATOR GLTR"/>
    <property type="match status" value="1"/>
</dbReference>
<dbReference type="AlphaFoldDB" id="A0A3B0CI83"/>
<dbReference type="RefSeq" id="WP_120747278.1">
    <property type="nucleotide sequence ID" value="NZ_RBAH01000006.1"/>
</dbReference>
<sequence>MNLHALRLFHTVAVTGSVTRAAETLNISQPSITAQIKKFEQELSLTLLKPQGRGIAVTDSGQRIAQLAQRLFAVERQIEQFAQECREGTSGHVRLAATYLPSHFLLPAWIARFKQRYDAVELSIVTTNSSEALRLLLNVDVDMAIYGGLPEQYPDDVEMEELFQDELWFVVSSKHRLAGRHIALEEMMQEPFVMREEGSSTRERLFALCRTHSAPAPKVALQFNGLYESVRAVVSGYGASFVSSLVVREYVERGELSRVFVEGVRLRNTIAVCTRRNEALSAAAANLIGLMRSSPYRVG</sequence>
<name>A0A3B0CI83_9BACL</name>
<dbReference type="Pfam" id="PF00126">
    <property type="entry name" value="HTH_1"/>
    <property type="match status" value="1"/>
</dbReference>
<evidence type="ECO:0000313" key="7">
    <source>
        <dbReference type="Proteomes" id="UP000282311"/>
    </source>
</evidence>
<dbReference type="Proteomes" id="UP000282311">
    <property type="component" value="Unassembled WGS sequence"/>
</dbReference>
<comment type="similarity">
    <text evidence="1">Belongs to the LysR transcriptional regulatory family.</text>
</comment>
<dbReference type="GO" id="GO:0003700">
    <property type="term" value="F:DNA-binding transcription factor activity"/>
    <property type="evidence" value="ECO:0007669"/>
    <property type="project" value="InterPro"/>
</dbReference>
<keyword evidence="2" id="KW-0805">Transcription regulation</keyword>
<dbReference type="OrthoDB" id="9803735at2"/>
<keyword evidence="3" id="KW-0238">DNA-binding</keyword>
<feature type="domain" description="HTH lysR-type" evidence="5">
    <location>
        <begin position="1"/>
        <end position="58"/>
    </location>
</feature>
<keyword evidence="4" id="KW-0804">Transcription</keyword>
<dbReference type="InterPro" id="IPR036388">
    <property type="entry name" value="WH-like_DNA-bd_sf"/>
</dbReference>
<evidence type="ECO:0000256" key="4">
    <source>
        <dbReference type="ARBA" id="ARBA00023163"/>
    </source>
</evidence>
<evidence type="ECO:0000256" key="2">
    <source>
        <dbReference type="ARBA" id="ARBA00023015"/>
    </source>
</evidence>
<comment type="caution">
    <text evidence="6">The sequence shown here is derived from an EMBL/GenBank/DDBJ whole genome shotgun (WGS) entry which is preliminary data.</text>
</comment>
<dbReference type="SUPFAM" id="SSF46785">
    <property type="entry name" value="Winged helix' DNA-binding domain"/>
    <property type="match status" value="1"/>
</dbReference>
<dbReference type="GO" id="GO:0000976">
    <property type="term" value="F:transcription cis-regulatory region binding"/>
    <property type="evidence" value="ECO:0007669"/>
    <property type="project" value="TreeGrafter"/>
</dbReference>
<evidence type="ECO:0000256" key="1">
    <source>
        <dbReference type="ARBA" id="ARBA00009437"/>
    </source>
</evidence>
<dbReference type="InterPro" id="IPR000847">
    <property type="entry name" value="LysR_HTH_N"/>
</dbReference>
<gene>
    <name evidence="6" type="ORF">D7M11_11195</name>
</gene>
<dbReference type="Pfam" id="PF03466">
    <property type="entry name" value="LysR_substrate"/>
    <property type="match status" value="1"/>
</dbReference>
<evidence type="ECO:0000259" key="5">
    <source>
        <dbReference type="PROSITE" id="PS50931"/>
    </source>
</evidence>
<proteinExistence type="inferred from homology"/>
<protein>
    <submittedName>
        <fullName evidence="6">LysR family transcriptional regulator</fullName>
    </submittedName>
</protein>